<protein>
    <recommendedName>
        <fullName evidence="2">HAT C-terminal dimerisation domain-containing protein</fullName>
    </recommendedName>
</protein>
<dbReference type="AlphaFoldDB" id="A0A8H3HZS4"/>
<feature type="domain" description="HAT C-terminal dimerisation" evidence="2">
    <location>
        <begin position="208"/>
        <end position="291"/>
    </location>
</feature>
<name>A0A8H3HZS4_9AGAM</name>
<feature type="region of interest" description="Disordered" evidence="1">
    <location>
        <begin position="145"/>
        <end position="172"/>
    </location>
</feature>
<dbReference type="EMBL" id="CAJNJQ010002186">
    <property type="protein sequence ID" value="CAE7168274.1"/>
    <property type="molecule type" value="Genomic_DNA"/>
</dbReference>
<dbReference type="Proteomes" id="UP000663827">
    <property type="component" value="Unassembled WGS sequence"/>
</dbReference>
<dbReference type="PANTHER" id="PTHR23272">
    <property type="entry name" value="BED FINGER-RELATED"/>
    <property type="match status" value="1"/>
</dbReference>
<dbReference type="Pfam" id="PF05699">
    <property type="entry name" value="Dimer_Tnp_hAT"/>
    <property type="match status" value="1"/>
</dbReference>
<evidence type="ECO:0000313" key="3">
    <source>
        <dbReference type="EMBL" id="CAE7168274.1"/>
    </source>
</evidence>
<dbReference type="GO" id="GO:0046983">
    <property type="term" value="F:protein dimerization activity"/>
    <property type="evidence" value="ECO:0007669"/>
    <property type="project" value="InterPro"/>
</dbReference>
<dbReference type="SUPFAM" id="SSF53098">
    <property type="entry name" value="Ribonuclease H-like"/>
    <property type="match status" value="1"/>
</dbReference>
<feature type="compositionally biased region" description="Polar residues" evidence="1">
    <location>
        <begin position="152"/>
        <end position="171"/>
    </location>
</feature>
<dbReference type="PANTHER" id="PTHR23272:SF184">
    <property type="entry name" value="OS03G0311250 PROTEIN"/>
    <property type="match status" value="1"/>
</dbReference>
<dbReference type="InterPro" id="IPR008906">
    <property type="entry name" value="HATC_C_dom"/>
</dbReference>
<proteinExistence type="predicted"/>
<sequence>MLTSSSQLGLRSYALTDEQWEISAELRDVLEIFQGITDCFSQAEIPLIHNTLPELFTFRTALYDIRDDRLLLNLRPITRVAAEASLATLVRYLNEMLESDVYVVAIAMCPDRKLEWFSSFSEDFINLQNLRKRVVDAFERMYPAASSLPPDEQSTSSSQGPPELPNPTSNAVGVDRRHVLAARRHATSRSLGLAASATQSAPTRDTIEAYLDSPTMPSSLIQHAGGVLGYWSAELTNRPRVAQMALDYLTAPASSVDAERAFSCGRLMIGHLQHRMSPQTFQAQMIIGSWFGTSLLPDVESVASIIQTHM</sequence>
<evidence type="ECO:0000256" key="1">
    <source>
        <dbReference type="SAM" id="MobiDB-lite"/>
    </source>
</evidence>
<organism evidence="3 4">
    <name type="scientific">Rhizoctonia solani</name>
    <dbReference type="NCBI Taxonomy" id="456999"/>
    <lineage>
        <taxon>Eukaryota</taxon>
        <taxon>Fungi</taxon>
        <taxon>Dikarya</taxon>
        <taxon>Basidiomycota</taxon>
        <taxon>Agaricomycotina</taxon>
        <taxon>Agaricomycetes</taxon>
        <taxon>Cantharellales</taxon>
        <taxon>Ceratobasidiaceae</taxon>
        <taxon>Rhizoctonia</taxon>
    </lineage>
</organism>
<gene>
    <name evidence="3" type="ORF">RDB_LOCUS102984</name>
</gene>
<evidence type="ECO:0000259" key="2">
    <source>
        <dbReference type="Pfam" id="PF05699"/>
    </source>
</evidence>
<reference evidence="3" key="1">
    <citation type="submission" date="2021-01" db="EMBL/GenBank/DDBJ databases">
        <authorList>
            <person name="Kaushik A."/>
        </authorList>
    </citation>
    <scope>NUCLEOTIDE SEQUENCE</scope>
    <source>
        <strain evidence="3">AG5</strain>
    </source>
</reference>
<dbReference type="InterPro" id="IPR012337">
    <property type="entry name" value="RNaseH-like_sf"/>
</dbReference>
<evidence type="ECO:0000313" key="4">
    <source>
        <dbReference type="Proteomes" id="UP000663827"/>
    </source>
</evidence>
<comment type="caution">
    <text evidence="3">The sequence shown here is derived from an EMBL/GenBank/DDBJ whole genome shotgun (WGS) entry which is preliminary data.</text>
</comment>
<accession>A0A8H3HZS4</accession>